<feature type="region of interest" description="Disordered" evidence="2">
    <location>
        <begin position="187"/>
        <end position="208"/>
    </location>
</feature>
<accession>A0A914Q532</accession>
<dbReference type="SUPFAM" id="SSF50156">
    <property type="entry name" value="PDZ domain-like"/>
    <property type="match status" value="1"/>
</dbReference>
<name>A0A914Q532_9BILA</name>
<feature type="domain" description="PDZ" evidence="3">
    <location>
        <begin position="241"/>
        <end position="293"/>
    </location>
</feature>
<dbReference type="WBParaSite" id="PDA_v2.g25998.t1">
    <property type="protein sequence ID" value="PDA_v2.g25998.t1"/>
    <property type="gene ID" value="PDA_v2.g25998"/>
</dbReference>
<keyword evidence="1" id="KW-0479">Metal-binding</keyword>
<feature type="compositionally biased region" description="Acidic residues" evidence="2">
    <location>
        <begin position="380"/>
        <end position="398"/>
    </location>
</feature>
<evidence type="ECO:0000259" key="4">
    <source>
        <dbReference type="PROSITE" id="PS50966"/>
    </source>
</evidence>
<dbReference type="SMART" id="SM00228">
    <property type="entry name" value="PDZ"/>
    <property type="match status" value="1"/>
</dbReference>
<feature type="region of interest" description="Disordered" evidence="2">
    <location>
        <begin position="130"/>
        <end position="164"/>
    </location>
</feature>
<dbReference type="Pfam" id="PF10551">
    <property type="entry name" value="MULE"/>
    <property type="match status" value="1"/>
</dbReference>
<dbReference type="InterPro" id="IPR007527">
    <property type="entry name" value="Znf_SWIM"/>
</dbReference>
<feature type="compositionally biased region" description="Acidic residues" evidence="2">
    <location>
        <begin position="150"/>
        <end position="162"/>
    </location>
</feature>
<keyword evidence="1" id="KW-0862">Zinc</keyword>
<dbReference type="Pfam" id="PF00595">
    <property type="entry name" value="PDZ"/>
    <property type="match status" value="1"/>
</dbReference>
<evidence type="ECO:0000313" key="6">
    <source>
        <dbReference type="WBParaSite" id="PDA_v2.g25998.t1"/>
    </source>
</evidence>
<protein>
    <submittedName>
        <fullName evidence="6">SWIM-type domain-containing protein</fullName>
    </submittedName>
</protein>
<dbReference type="InterPro" id="IPR018289">
    <property type="entry name" value="MULE_transposase_dom"/>
</dbReference>
<dbReference type="InterPro" id="IPR001478">
    <property type="entry name" value="PDZ"/>
</dbReference>
<organism evidence="5 6">
    <name type="scientific">Panagrolaimus davidi</name>
    <dbReference type="NCBI Taxonomy" id="227884"/>
    <lineage>
        <taxon>Eukaryota</taxon>
        <taxon>Metazoa</taxon>
        <taxon>Ecdysozoa</taxon>
        <taxon>Nematoda</taxon>
        <taxon>Chromadorea</taxon>
        <taxon>Rhabditida</taxon>
        <taxon>Tylenchina</taxon>
        <taxon>Panagrolaimomorpha</taxon>
        <taxon>Panagrolaimoidea</taxon>
        <taxon>Panagrolaimidae</taxon>
        <taxon>Panagrolaimus</taxon>
    </lineage>
</organism>
<evidence type="ECO:0000256" key="1">
    <source>
        <dbReference type="PROSITE-ProRule" id="PRU00325"/>
    </source>
</evidence>
<dbReference type="PROSITE" id="PS50106">
    <property type="entry name" value="PDZ"/>
    <property type="match status" value="1"/>
</dbReference>
<dbReference type="GO" id="GO:0008270">
    <property type="term" value="F:zinc ion binding"/>
    <property type="evidence" value="ECO:0007669"/>
    <property type="project" value="UniProtKB-KW"/>
</dbReference>
<feature type="domain" description="SWIM-type" evidence="4">
    <location>
        <begin position="922"/>
        <end position="958"/>
    </location>
</feature>
<dbReference type="PROSITE" id="PS50966">
    <property type="entry name" value="ZF_SWIM"/>
    <property type="match status" value="1"/>
</dbReference>
<dbReference type="InterPro" id="IPR036034">
    <property type="entry name" value="PDZ_sf"/>
</dbReference>
<dbReference type="Gene3D" id="2.30.42.10">
    <property type="match status" value="1"/>
</dbReference>
<evidence type="ECO:0000256" key="2">
    <source>
        <dbReference type="SAM" id="MobiDB-lite"/>
    </source>
</evidence>
<feature type="region of interest" description="Disordered" evidence="2">
    <location>
        <begin position="343"/>
        <end position="425"/>
    </location>
</feature>
<evidence type="ECO:0000259" key="3">
    <source>
        <dbReference type="PROSITE" id="PS50106"/>
    </source>
</evidence>
<keyword evidence="1" id="KW-0863">Zinc-finger</keyword>
<evidence type="ECO:0000313" key="5">
    <source>
        <dbReference type="Proteomes" id="UP000887578"/>
    </source>
</evidence>
<sequence>MKVENSCSIDKKPDIAGIDVNEDNENLQTWKKPNSYSSLNETQVKTMFERRKENRRKDFVGKVMRTSSNNSTLCLHIAAYDNKDTRRKVVKSAFLETLHSSVSIIQHQFEFMRQQKSHDNAPEVAHFKASQKLLNPNQNNKRKGFTFEPSESESEDETDASDVNETAVEKAVYDSDGFAAGCMDSVNQEEKPSEQCPEDSSPISKSKPSLLSSSLLEYDEEDIVEVPAPSVLDSAVNKYLNIRLLSPDSSSLGLRCMGKDGKVYIDDVRSGSNAEKAKLKKGDYIIAIDDVDVNVNEMHVFANTLKQNVTKNGFVIMVIERPTVVAASNKTLKSAIEPVKSFRESSSHFRSPSPHQLHVNLKNDPNYETDSDVSSSSSSDESDTSSDEVDEFASDTEELGGIKDFNLESDKSNDSTAFGLQEADEDEIKEPAAKKKRTVYTYKEVKKLSKEEVAEYELELKNTLNFNCTTPGIHEEVKKFECKYVKKGCKYALMIKIPYDGGDVKVFERDCGHDHTTTEEKKLNMEVKKFLLDNLASTPGQIQMKLRIANFPILPVVQISNFLNRERKKSGTSGSLNEHELIQECAKHERNDEKPNQCYVEYSNLGINISSGKLDFVIMFTTPHLMEEQIGQKYLQADVTFKITWMGFPLMVTGFSDVNRKFHITSISIISSENSATYKEVFSKIKHFKQDFEYIPEYLMGDGAASFTKAMLEIFGDKNRLMCYFHVLEQIKPKIKSFPQSHQSIILRDIHLLKRAFSPAEFTAASKLMIESWQKAGISSTFIGYVKKQWLDGTLKNWFTGCSDFGSTNNGVEKKNCSIKDTVTLRKRLTVRQLFEKLLVAMEVYSLSPDHTNSSLKISQEDYRLSYQYKQLKPLVKTNALNTVFYVQPSNMPDGFDNAVQSRIENNYVDWNHYMDVVQQCYFVRKANDFEKMLFCSCIIGAKKQVCKHSLAISCKLKFTSFPCNISSILIEGPRQRGRPKTAKKGEALKRN</sequence>
<keyword evidence="5" id="KW-1185">Reference proteome</keyword>
<proteinExistence type="predicted"/>
<dbReference type="AlphaFoldDB" id="A0A914Q532"/>
<reference evidence="6" key="1">
    <citation type="submission" date="2022-11" db="UniProtKB">
        <authorList>
            <consortium name="WormBaseParasite"/>
        </authorList>
    </citation>
    <scope>IDENTIFICATION</scope>
</reference>
<dbReference type="Proteomes" id="UP000887578">
    <property type="component" value="Unplaced"/>
</dbReference>